<dbReference type="EMBL" id="LAZP02000455">
    <property type="protein sequence ID" value="PFH57111.1"/>
    <property type="molecule type" value="Genomic_DNA"/>
</dbReference>
<comment type="caution">
    <text evidence="1">The sequence shown here is derived from an EMBL/GenBank/DDBJ whole genome shotgun (WGS) entry which is preliminary data.</text>
</comment>
<reference evidence="1 2" key="2">
    <citation type="journal article" date="2017" name="Sci. Rep.">
        <title>Ant-infecting Ophiocordyceps genomes reveal a high diversity of potential behavioral manipulation genes and a possible major role for enterotoxins.</title>
        <authorList>
            <person name="de Bekker C."/>
            <person name="Ohm R.A."/>
            <person name="Evans H.C."/>
            <person name="Brachmann A."/>
            <person name="Hughes D.P."/>
        </authorList>
    </citation>
    <scope>NUCLEOTIDE SEQUENCE [LARGE SCALE GENOMIC DNA]</scope>
    <source>
        <strain evidence="1 2">SC16a</strain>
    </source>
</reference>
<evidence type="ECO:0000313" key="2">
    <source>
        <dbReference type="Proteomes" id="UP000037136"/>
    </source>
</evidence>
<reference evidence="1 2" key="1">
    <citation type="journal article" date="2015" name="BMC Genomics">
        <title>Gene expression during zombie ant biting behavior reflects the complexity underlying fungal parasitic behavioral manipulation.</title>
        <authorList>
            <person name="de Bekker C."/>
            <person name="Ohm R.A."/>
            <person name="Loreto R.G."/>
            <person name="Sebastian A."/>
            <person name="Albert I."/>
            <person name="Merrow M."/>
            <person name="Brachmann A."/>
            <person name="Hughes D.P."/>
        </authorList>
    </citation>
    <scope>NUCLEOTIDE SEQUENCE [LARGE SCALE GENOMIC DNA]</scope>
    <source>
        <strain evidence="1 2">SC16a</strain>
    </source>
</reference>
<gene>
    <name evidence="1" type="ORF">XA68_15503</name>
</gene>
<dbReference type="Proteomes" id="UP000037136">
    <property type="component" value="Unassembled WGS sequence"/>
</dbReference>
<dbReference type="AlphaFoldDB" id="A0A2A9P7Z2"/>
<accession>A0A2A9P7Z2</accession>
<sequence length="107" mass="11788">MARSLMPSTNQVLLASPTCRRLRIPRHASSHLSGLTGLDVSEFCRAVEATRVSAPRIKGTKAVDKKASPSKDKTFSATAAWTQDEQHVAESHRRVCRCRLGFAGLRR</sequence>
<name>A0A2A9P7Z2_OPHUN</name>
<evidence type="ECO:0000313" key="1">
    <source>
        <dbReference type="EMBL" id="PFH57111.1"/>
    </source>
</evidence>
<organism evidence="1 2">
    <name type="scientific">Ophiocordyceps unilateralis</name>
    <name type="common">Zombie-ant fungus</name>
    <name type="synonym">Torrubia unilateralis</name>
    <dbReference type="NCBI Taxonomy" id="268505"/>
    <lineage>
        <taxon>Eukaryota</taxon>
        <taxon>Fungi</taxon>
        <taxon>Dikarya</taxon>
        <taxon>Ascomycota</taxon>
        <taxon>Pezizomycotina</taxon>
        <taxon>Sordariomycetes</taxon>
        <taxon>Hypocreomycetidae</taxon>
        <taxon>Hypocreales</taxon>
        <taxon>Ophiocordycipitaceae</taxon>
        <taxon>Ophiocordyceps</taxon>
    </lineage>
</organism>
<keyword evidence="2" id="KW-1185">Reference proteome</keyword>
<proteinExistence type="predicted"/>
<protein>
    <submittedName>
        <fullName evidence="1">Uncharacterized protein</fullName>
    </submittedName>
</protein>